<dbReference type="EMBL" id="CP107006">
    <property type="protein sequence ID" value="UYQ93375.1"/>
    <property type="molecule type" value="Genomic_DNA"/>
</dbReference>
<evidence type="ECO:0000256" key="6">
    <source>
        <dbReference type="ARBA" id="ARBA00022989"/>
    </source>
</evidence>
<keyword evidence="8" id="KW-0408">Iron</keyword>
<sequence length="303" mass="35306">MSTTPQRGQINWLHELDFIGIHFVPLLAFFTHVTAFDWILCAALYVARMFFVTGGYHRYFSHRSYKTSRWFQFILAGGAQSSLQKGALWWAANHRVHHKHSDTEEDPHSAKLYGFWYSHIGWIMTKDHKETRYDLIKDWKDHKELHWLNKYHWVPAVILAVAVYFVGNKVNGTGWFDWSAGISTLLIGFFLSTVLLFHGTFTINSLMHKIGKKRYRTGDESRNSLVLALVTLGEGWHNNHHYYQSATRQGFFWWEVDITFYIIRALGALGIVWDIRGVPEKVKASNRVDVVNSEPVKIEEPVH</sequence>
<evidence type="ECO:0000256" key="2">
    <source>
        <dbReference type="ARBA" id="ARBA00008749"/>
    </source>
</evidence>
<keyword evidence="9" id="KW-0443">Lipid metabolism</keyword>
<evidence type="ECO:0000256" key="10">
    <source>
        <dbReference type="ARBA" id="ARBA00023136"/>
    </source>
</evidence>
<evidence type="ECO:0000256" key="8">
    <source>
        <dbReference type="ARBA" id="ARBA00023004"/>
    </source>
</evidence>
<evidence type="ECO:0000256" key="12">
    <source>
        <dbReference type="SAM" id="Phobius"/>
    </source>
</evidence>
<evidence type="ECO:0000256" key="3">
    <source>
        <dbReference type="ARBA" id="ARBA00022516"/>
    </source>
</evidence>
<dbReference type="InterPro" id="IPR015876">
    <property type="entry name" value="Acyl-CoA_DS"/>
</dbReference>
<comment type="subcellular location">
    <subcellularLocation>
        <location evidence="1">Membrane</location>
        <topology evidence="1">Multi-pass membrane protein</topology>
    </subcellularLocation>
</comment>
<keyword evidence="6 12" id="KW-1133">Transmembrane helix</keyword>
<evidence type="ECO:0000256" key="7">
    <source>
        <dbReference type="ARBA" id="ARBA00023002"/>
    </source>
</evidence>
<dbReference type="PRINTS" id="PR00075">
    <property type="entry name" value="FACDDSATRASE"/>
</dbReference>
<evidence type="ECO:0000259" key="13">
    <source>
        <dbReference type="Pfam" id="PF00487"/>
    </source>
</evidence>
<keyword evidence="11" id="KW-0275">Fatty acid biosynthesis</keyword>
<evidence type="ECO:0000313" key="15">
    <source>
        <dbReference type="Proteomes" id="UP001162741"/>
    </source>
</evidence>
<keyword evidence="10 12" id="KW-0472">Membrane</keyword>
<feature type="transmembrane region" description="Helical" evidence="12">
    <location>
        <begin position="36"/>
        <end position="56"/>
    </location>
</feature>
<dbReference type="PANTHER" id="PTHR11351">
    <property type="entry name" value="ACYL-COA DESATURASE"/>
    <property type="match status" value="1"/>
</dbReference>
<proteinExistence type="inferred from homology"/>
<reference evidence="14" key="1">
    <citation type="submission" date="2022-10" db="EMBL/GenBank/DDBJ databases">
        <title>Chitinophaga sp. nov., isolated from soil.</title>
        <authorList>
            <person name="Jeon C.O."/>
        </authorList>
    </citation>
    <scope>NUCLEOTIDE SEQUENCE</scope>
    <source>
        <strain evidence="14">R8</strain>
    </source>
</reference>
<dbReference type="Proteomes" id="UP001162741">
    <property type="component" value="Chromosome"/>
</dbReference>
<dbReference type="PANTHER" id="PTHR11351:SF31">
    <property type="entry name" value="DESATURASE 1, ISOFORM A-RELATED"/>
    <property type="match status" value="1"/>
</dbReference>
<protein>
    <submittedName>
        <fullName evidence="14">Acyl-CoA desaturase</fullName>
    </submittedName>
</protein>
<feature type="transmembrane region" description="Helical" evidence="12">
    <location>
        <begin position="147"/>
        <end position="166"/>
    </location>
</feature>
<gene>
    <name evidence="14" type="ORF">MKQ68_25155</name>
</gene>
<evidence type="ECO:0000256" key="5">
    <source>
        <dbReference type="ARBA" id="ARBA00022832"/>
    </source>
</evidence>
<dbReference type="RefSeq" id="WP_264281469.1">
    <property type="nucleotide sequence ID" value="NZ_CP107006.1"/>
</dbReference>
<evidence type="ECO:0000256" key="1">
    <source>
        <dbReference type="ARBA" id="ARBA00004141"/>
    </source>
</evidence>
<evidence type="ECO:0000256" key="9">
    <source>
        <dbReference type="ARBA" id="ARBA00023098"/>
    </source>
</evidence>
<feature type="domain" description="Fatty acid desaturase" evidence="13">
    <location>
        <begin position="38"/>
        <end position="244"/>
    </location>
</feature>
<keyword evidence="4 12" id="KW-0812">Transmembrane</keyword>
<evidence type="ECO:0000256" key="4">
    <source>
        <dbReference type="ARBA" id="ARBA00022692"/>
    </source>
</evidence>
<dbReference type="CDD" id="cd03505">
    <property type="entry name" value="Delta9-FADS-like"/>
    <property type="match status" value="1"/>
</dbReference>
<dbReference type="InterPro" id="IPR005804">
    <property type="entry name" value="FA_desaturase_dom"/>
</dbReference>
<feature type="transmembrane region" description="Helical" evidence="12">
    <location>
        <begin position="12"/>
        <end position="30"/>
    </location>
</feature>
<comment type="similarity">
    <text evidence="2">Belongs to the fatty acid desaturase type 2 family.</text>
</comment>
<keyword evidence="3" id="KW-0444">Lipid biosynthesis</keyword>
<dbReference type="Pfam" id="PF00487">
    <property type="entry name" value="FA_desaturase"/>
    <property type="match status" value="1"/>
</dbReference>
<feature type="transmembrane region" description="Helical" evidence="12">
    <location>
        <begin position="178"/>
        <end position="206"/>
    </location>
</feature>
<keyword evidence="5" id="KW-0276">Fatty acid metabolism</keyword>
<evidence type="ECO:0000256" key="11">
    <source>
        <dbReference type="ARBA" id="ARBA00023160"/>
    </source>
</evidence>
<organism evidence="14 15">
    <name type="scientific">Chitinophaga horti</name>
    <dbReference type="NCBI Taxonomy" id="2920382"/>
    <lineage>
        <taxon>Bacteria</taxon>
        <taxon>Pseudomonadati</taxon>
        <taxon>Bacteroidota</taxon>
        <taxon>Chitinophagia</taxon>
        <taxon>Chitinophagales</taxon>
        <taxon>Chitinophagaceae</taxon>
        <taxon>Chitinophaga</taxon>
    </lineage>
</organism>
<keyword evidence="15" id="KW-1185">Reference proteome</keyword>
<name>A0ABY6J160_9BACT</name>
<accession>A0ABY6J160</accession>
<keyword evidence="7" id="KW-0560">Oxidoreductase</keyword>
<evidence type="ECO:0000313" key="14">
    <source>
        <dbReference type="EMBL" id="UYQ93375.1"/>
    </source>
</evidence>